<dbReference type="EMBL" id="MT630927">
    <property type="protein sequence ID" value="QNO44174.1"/>
    <property type="molecule type" value="Genomic_DNA"/>
</dbReference>
<name>A0A7G9YEY5_9EURY</name>
<dbReference type="InterPro" id="IPR003594">
    <property type="entry name" value="HATPase_dom"/>
</dbReference>
<dbReference type="PROSITE" id="PS50109">
    <property type="entry name" value="HIS_KIN"/>
    <property type="match status" value="1"/>
</dbReference>
<dbReference type="AlphaFoldDB" id="A0A7G9YEY5"/>
<dbReference type="Gene3D" id="3.30.450.20">
    <property type="entry name" value="PAS domain"/>
    <property type="match status" value="1"/>
</dbReference>
<dbReference type="Pfam" id="PF07568">
    <property type="entry name" value="HisKA_2"/>
    <property type="match status" value="1"/>
</dbReference>
<sequence length="317" mass="35250">MLEKRIWDEYYNLLQSHFVSPQEDHLAQAAELGRELVMANTPPEEIAELHEDAVRRLGTEFPETKLIVAANLISQPLMELLMAYGLAFRKRLDEHKRSEDRIKASLKEKEVLLQEVHHRVRNNLQVILSLLDMQARIVKDKDVKDALSESINRVHAMAIIHNQLYESENLSEVNMKGFVDNLVGQLLHVYSVQDTRITSNVSVADYPLPISIAVPAGLIVNELLSNAFKHAFVNRNEGTIGVSFGVSEKGLVSLAVSDDGIGLPPGFDINESKTLGLRLVKILTEDQLQGTLDVTSDGGVTFSIEFDIEYDGSAGLA</sequence>
<organism evidence="3">
    <name type="scientific">Candidatus Methanogaster sp. ANME-2c ERB4</name>
    <dbReference type="NCBI Taxonomy" id="2759911"/>
    <lineage>
        <taxon>Archaea</taxon>
        <taxon>Methanobacteriati</taxon>
        <taxon>Methanobacteriota</taxon>
        <taxon>Stenosarchaea group</taxon>
        <taxon>Methanomicrobia</taxon>
        <taxon>Methanosarcinales</taxon>
        <taxon>ANME-2 cluster</taxon>
        <taxon>Candidatus Methanogasteraceae</taxon>
        <taxon>Candidatus Methanogaster</taxon>
    </lineage>
</organism>
<evidence type="ECO:0000313" key="2">
    <source>
        <dbReference type="EMBL" id="QNO44174.1"/>
    </source>
</evidence>
<dbReference type="Pfam" id="PF08673">
    <property type="entry name" value="RsbU_N"/>
    <property type="match status" value="1"/>
</dbReference>
<evidence type="ECO:0000259" key="1">
    <source>
        <dbReference type="PROSITE" id="PS50109"/>
    </source>
</evidence>
<protein>
    <recommendedName>
        <fullName evidence="1">Histidine kinase domain-containing protein</fullName>
    </recommendedName>
</protein>
<feature type="domain" description="Histidine kinase" evidence="1">
    <location>
        <begin position="115"/>
        <end position="310"/>
    </location>
</feature>
<dbReference type="InterPro" id="IPR017944">
    <property type="entry name" value="KaiA/RbsU_helical_domain_sf"/>
</dbReference>
<dbReference type="InterPro" id="IPR005467">
    <property type="entry name" value="His_kinase_dom"/>
</dbReference>
<dbReference type="Pfam" id="PF02518">
    <property type="entry name" value="HATPase_c"/>
    <property type="match status" value="1"/>
</dbReference>
<dbReference type="PANTHER" id="PTHR43065">
    <property type="entry name" value="SENSOR HISTIDINE KINASE"/>
    <property type="match status" value="1"/>
</dbReference>
<gene>
    <name evidence="3" type="ORF">NKHCAGDB_00002</name>
    <name evidence="2" type="ORF">NLDJDEJO_00006</name>
</gene>
<dbReference type="SUPFAM" id="SSF55874">
    <property type="entry name" value="ATPase domain of HSP90 chaperone/DNA topoisomerase II/histidine kinase"/>
    <property type="match status" value="1"/>
</dbReference>
<dbReference type="InterPro" id="IPR011495">
    <property type="entry name" value="Sig_transdc_His_kin_sub2_dim/P"/>
</dbReference>
<dbReference type="Gene3D" id="1.10.1240.30">
    <property type="entry name" value="KaiA/RbsU domain"/>
    <property type="match status" value="1"/>
</dbReference>
<dbReference type="EMBL" id="MT631202">
    <property type="protein sequence ID" value="QNO46569.1"/>
    <property type="molecule type" value="Genomic_DNA"/>
</dbReference>
<proteinExistence type="predicted"/>
<dbReference type="SUPFAM" id="SSF101215">
    <property type="entry name" value="KaiA/RbsU domain"/>
    <property type="match status" value="1"/>
</dbReference>
<dbReference type="SMART" id="SM00387">
    <property type="entry name" value="HATPase_c"/>
    <property type="match status" value="1"/>
</dbReference>
<dbReference type="InterPro" id="IPR036890">
    <property type="entry name" value="HATPase_C_sf"/>
</dbReference>
<evidence type="ECO:0000313" key="3">
    <source>
        <dbReference type="EMBL" id="QNO46569.1"/>
    </source>
</evidence>
<dbReference type="Gene3D" id="3.30.565.10">
    <property type="entry name" value="Histidine kinase-like ATPase, C-terminal domain"/>
    <property type="match status" value="1"/>
</dbReference>
<dbReference type="InterPro" id="IPR014787">
    <property type="entry name" value="PSer_Pase_RsbU_N"/>
</dbReference>
<accession>A0A7G9YEY5</accession>
<dbReference type="PANTHER" id="PTHR43065:SF23">
    <property type="entry name" value="SENSOR HISTIDINE KINASE PDTAS"/>
    <property type="match status" value="1"/>
</dbReference>
<reference evidence="3" key="1">
    <citation type="submission" date="2020-06" db="EMBL/GenBank/DDBJ databases">
        <title>Unique genomic features of the anaerobic methanotrophic archaea.</title>
        <authorList>
            <person name="Chadwick G.L."/>
            <person name="Skennerton C.T."/>
            <person name="Laso-Perez R."/>
            <person name="Leu A.O."/>
            <person name="Speth D.R."/>
            <person name="Yu H."/>
            <person name="Morgan-Lang C."/>
            <person name="Hatzenpichler R."/>
            <person name="Goudeau D."/>
            <person name="Malmstrom R."/>
            <person name="Brazelton W.J."/>
            <person name="Woyke T."/>
            <person name="Hallam S.J."/>
            <person name="Tyson G.W."/>
            <person name="Wegener G."/>
            <person name="Boetius A."/>
            <person name="Orphan V."/>
        </authorList>
    </citation>
    <scope>NUCLEOTIDE SEQUENCE</scope>
</reference>